<protein>
    <submittedName>
        <fullName evidence="1">Uncharacterized protein</fullName>
    </submittedName>
</protein>
<comment type="caution">
    <text evidence="1">The sequence shown here is derived from an EMBL/GenBank/DDBJ whole genome shotgun (WGS) entry which is preliminary data.</text>
</comment>
<sequence length="287" mass="32677">MISMRDEYKIIGGSLATLGELYHTRSMMLTDVGLSSANILIKLTNSSTYFHDQDEQELKGIEEEISKEKISKGGYCSESLSNLKIEASEAYERTGKIWASYVCNYHRNIEFARCNKSDGFKEFLSTVNSKIAQSKINDYETKPPIIESLLEGVYLKKGDVIELISKEVSYHGFSLNRNISNRKIKIWTKSIGAKYQVGLGLDSEALRGCSKGSLEFFYLIGLTDMFGSSKFNPRNFYVTLPEDWFPIARFPFPNVYKNFETKEELAVGVVASLFMFNKYFELVESKL</sequence>
<accession>A0ABT7EDU7</accession>
<name>A0ABT7EDU7_9GAMM</name>
<proteinExistence type="predicted"/>
<evidence type="ECO:0000313" key="2">
    <source>
        <dbReference type="Proteomes" id="UP001231915"/>
    </source>
</evidence>
<keyword evidence="2" id="KW-1185">Reference proteome</keyword>
<reference evidence="1 2" key="1">
    <citation type="submission" date="2023-05" db="EMBL/GenBank/DDBJ databases">
        <title>Pseudoalteromonas ardens sp. nov., Pseudoalteromonas obscura sp. nov., and Pseudoalteromonas umbrosa sp. nov., isolated from the coral Montipora capitata.</title>
        <authorList>
            <person name="Thomas E.M."/>
            <person name="Smith E.M."/>
            <person name="Papke E."/>
            <person name="Shlafstein M.D."/>
            <person name="Oline D.K."/>
            <person name="Videau P."/>
            <person name="Saw J.H."/>
            <person name="Strangman W.K."/>
            <person name="Ushijima B."/>
        </authorList>
    </citation>
    <scope>NUCLEOTIDE SEQUENCE [LARGE SCALE GENOMIC DNA]</scope>
    <source>
        <strain evidence="1 2">P94</strain>
    </source>
</reference>
<organism evidence="1 2">
    <name type="scientific">Pseudoalteromonas obscura</name>
    <dbReference type="NCBI Taxonomy" id="3048491"/>
    <lineage>
        <taxon>Bacteria</taxon>
        <taxon>Pseudomonadati</taxon>
        <taxon>Pseudomonadota</taxon>
        <taxon>Gammaproteobacteria</taxon>
        <taxon>Alteromonadales</taxon>
        <taxon>Pseudoalteromonadaceae</taxon>
        <taxon>Pseudoalteromonas</taxon>
    </lineage>
</organism>
<dbReference type="EMBL" id="JASJUT010000001">
    <property type="protein sequence ID" value="MDK2593450.1"/>
    <property type="molecule type" value="Genomic_DNA"/>
</dbReference>
<gene>
    <name evidence="1" type="ORF">QNM18_00010</name>
</gene>
<dbReference type="RefSeq" id="WP_284135923.1">
    <property type="nucleotide sequence ID" value="NZ_JASJUT010000001.1"/>
</dbReference>
<evidence type="ECO:0000313" key="1">
    <source>
        <dbReference type="EMBL" id="MDK2593450.1"/>
    </source>
</evidence>
<dbReference type="Proteomes" id="UP001231915">
    <property type="component" value="Unassembled WGS sequence"/>
</dbReference>